<dbReference type="NCBIfam" id="TIGR01634">
    <property type="entry name" value="tail_P2_I"/>
    <property type="match status" value="1"/>
</dbReference>
<protein>
    <submittedName>
        <fullName evidence="1">Phage tail protein I</fullName>
    </submittedName>
</protein>
<proteinExistence type="predicted"/>
<dbReference type="InterPro" id="IPR006521">
    <property type="entry name" value="Tail_protein_I"/>
</dbReference>
<gene>
    <name evidence="1" type="ORF">F5R70_05995</name>
</gene>
<sequence>MSNLVLNHHPKQSKAIDLSAKARFEDLNLASITNLAQHCDERLLPILANAYDVSIDGLSQKEARALLSKALMLKRHAGTTYAIKESLKAVFDTALVEEWFNYDGKPYHFKVKVTSSHKPFDENTFKQLEKLIYEYKNVRSVLESIELKVQSNCDKYNASANFTIENISVLPLRVRQRQVKLSSFNAMAVFISEKNIQSGVVL</sequence>
<reference evidence="1 2" key="1">
    <citation type="submission" date="2019-09" db="EMBL/GenBank/DDBJ databases">
        <authorList>
            <consortium name="PulseNet: The National Subtyping Network for Foodborne Disease Surveillance"/>
            <person name="Tarr C.L."/>
            <person name="Trees E."/>
            <person name="Katz L.S."/>
            <person name="Carleton-Romer H.A."/>
            <person name="Stroika S."/>
            <person name="Kucerova Z."/>
            <person name="Roache K.F."/>
            <person name="Sabol A.L."/>
            <person name="Besser J."/>
            <person name="Gerner-Smidt P."/>
        </authorList>
    </citation>
    <scope>NUCLEOTIDE SEQUENCE [LARGE SCALE GENOMIC DNA]</scope>
    <source>
        <strain evidence="1 2">PNUSAC011760</strain>
    </source>
</reference>
<dbReference type="EMBL" id="AAKYAN010000011">
    <property type="protein sequence ID" value="ECW8954974.1"/>
    <property type="molecule type" value="Genomic_DNA"/>
</dbReference>
<dbReference type="Pfam" id="PF09684">
    <property type="entry name" value="Tail_P2_I"/>
    <property type="match status" value="1"/>
</dbReference>
<organism evidence="1 2">
    <name type="scientific">Campylobacter lari</name>
    <dbReference type="NCBI Taxonomy" id="201"/>
    <lineage>
        <taxon>Bacteria</taxon>
        <taxon>Pseudomonadati</taxon>
        <taxon>Campylobacterota</taxon>
        <taxon>Epsilonproteobacteria</taxon>
        <taxon>Campylobacterales</taxon>
        <taxon>Campylobacteraceae</taxon>
        <taxon>Campylobacter</taxon>
    </lineage>
</organism>
<comment type="caution">
    <text evidence="1">The sequence shown here is derived from an EMBL/GenBank/DDBJ whole genome shotgun (WGS) entry which is preliminary data.</text>
</comment>
<evidence type="ECO:0000313" key="1">
    <source>
        <dbReference type="EMBL" id="ECW8954974.1"/>
    </source>
</evidence>
<name>A0A5L8M558_CAMLA</name>
<accession>A0A5L8M558</accession>
<dbReference type="Proteomes" id="UP000440714">
    <property type="component" value="Unassembled WGS sequence"/>
</dbReference>
<evidence type="ECO:0000313" key="2">
    <source>
        <dbReference type="Proteomes" id="UP000440714"/>
    </source>
</evidence>
<dbReference type="AlphaFoldDB" id="A0A5L8M558"/>